<feature type="transmembrane region" description="Helical" evidence="8">
    <location>
        <begin position="7"/>
        <end position="24"/>
    </location>
</feature>
<proteinExistence type="inferred from homology"/>
<feature type="transmembrane region" description="Helical" evidence="8">
    <location>
        <begin position="60"/>
        <end position="79"/>
    </location>
</feature>
<dbReference type="GO" id="GO:0005886">
    <property type="term" value="C:plasma membrane"/>
    <property type="evidence" value="ECO:0007669"/>
    <property type="project" value="UniProtKB-SubCell"/>
</dbReference>
<protein>
    <submittedName>
        <fullName evidence="9">Multidrug resistance protein YkkC</fullName>
    </submittedName>
</protein>
<evidence type="ECO:0000256" key="2">
    <source>
        <dbReference type="ARBA" id="ARBA00022448"/>
    </source>
</evidence>
<evidence type="ECO:0000256" key="8">
    <source>
        <dbReference type="SAM" id="Phobius"/>
    </source>
</evidence>
<dbReference type="InterPro" id="IPR037185">
    <property type="entry name" value="EmrE-like"/>
</dbReference>
<dbReference type="InterPro" id="IPR000390">
    <property type="entry name" value="Small_drug/metabolite_transptr"/>
</dbReference>
<evidence type="ECO:0000256" key="4">
    <source>
        <dbReference type="ARBA" id="ARBA00022692"/>
    </source>
</evidence>
<sequence length="109" mass="11765">MKNNRYWLLVVLAGAFEVGWVIGLKHAHSIFTWGLTIVAIFLSFYLLIQAMKNLPASTAYAVFTGLGTVGTVLLGIMLFNEPANVMKLILIGTLLGGILGLKAVTKEDA</sequence>
<keyword evidence="2" id="KW-0813">Transport</keyword>
<dbReference type="PANTHER" id="PTHR30561">
    <property type="entry name" value="SMR FAMILY PROTON-DEPENDENT DRUG EFFLUX TRANSPORTER SUGE"/>
    <property type="match status" value="1"/>
</dbReference>
<evidence type="ECO:0000256" key="3">
    <source>
        <dbReference type="ARBA" id="ARBA00022475"/>
    </source>
</evidence>
<dbReference type="SUPFAM" id="SSF103481">
    <property type="entry name" value="Multidrug resistance efflux transporter EmrE"/>
    <property type="match status" value="1"/>
</dbReference>
<keyword evidence="4 7" id="KW-0812">Transmembrane</keyword>
<keyword evidence="3" id="KW-1003">Cell membrane</keyword>
<dbReference type="PANTHER" id="PTHR30561:SF7">
    <property type="entry name" value="GUANIDINIUM EFFLUX SYSTEM SUBUNIT GDNC-RELATED"/>
    <property type="match status" value="1"/>
</dbReference>
<accession>A0A917LJI5</accession>
<dbReference type="Gene3D" id="1.10.3730.20">
    <property type="match status" value="1"/>
</dbReference>
<dbReference type="FunFam" id="1.10.3730.20:FF:000001">
    <property type="entry name" value="Quaternary ammonium compound resistance transporter SugE"/>
    <property type="match status" value="1"/>
</dbReference>
<dbReference type="RefSeq" id="WP_188615661.1">
    <property type="nucleotide sequence ID" value="NZ_BMJT01000011.1"/>
</dbReference>
<comment type="subcellular location">
    <subcellularLocation>
        <location evidence="1 7">Cell membrane</location>
        <topology evidence="1 7">Multi-pass membrane protein</topology>
    </subcellularLocation>
</comment>
<feature type="transmembrane region" description="Helical" evidence="8">
    <location>
        <begin position="30"/>
        <end position="48"/>
    </location>
</feature>
<keyword evidence="6 8" id="KW-0472">Membrane</keyword>
<dbReference type="EMBL" id="BMJT01000011">
    <property type="protein sequence ID" value="GGG31532.1"/>
    <property type="molecule type" value="Genomic_DNA"/>
</dbReference>
<dbReference type="InterPro" id="IPR045324">
    <property type="entry name" value="Small_multidrug_res"/>
</dbReference>
<gene>
    <name evidence="9" type="primary">ykkC</name>
    <name evidence="9" type="ORF">GCM10007425_27690</name>
</gene>
<evidence type="ECO:0000256" key="5">
    <source>
        <dbReference type="ARBA" id="ARBA00022989"/>
    </source>
</evidence>
<evidence type="ECO:0000313" key="10">
    <source>
        <dbReference type="Proteomes" id="UP000616608"/>
    </source>
</evidence>
<comment type="caution">
    <text evidence="9">The sequence shown here is derived from an EMBL/GenBank/DDBJ whole genome shotgun (WGS) entry which is preliminary data.</text>
</comment>
<reference evidence="9" key="2">
    <citation type="submission" date="2020-09" db="EMBL/GenBank/DDBJ databases">
        <authorList>
            <person name="Sun Q."/>
            <person name="Zhou Y."/>
        </authorList>
    </citation>
    <scope>NUCLEOTIDE SEQUENCE</scope>
    <source>
        <strain evidence="9">CGMCC 1.15760</strain>
    </source>
</reference>
<dbReference type="Pfam" id="PF00893">
    <property type="entry name" value="Multi_Drug_Res"/>
    <property type="match status" value="1"/>
</dbReference>
<dbReference type="Proteomes" id="UP000616608">
    <property type="component" value="Unassembled WGS sequence"/>
</dbReference>
<feature type="transmembrane region" description="Helical" evidence="8">
    <location>
        <begin position="85"/>
        <end position="104"/>
    </location>
</feature>
<keyword evidence="5 8" id="KW-1133">Transmembrane helix</keyword>
<comment type="similarity">
    <text evidence="7">Belongs to the drug/metabolite transporter (DMT) superfamily. Small multidrug resistance (SMR) (TC 2.A.7.1) family.</text>
</comment>
<evidence type="ECO:0000256" key="1">
    <source>
        <dbReference type="ARBA" id="ARBA00004651"/>
    </source>
</evidence>
<keyword evidence="10" id="KW-1185">Reference proteome</keyword>
<organism evidence="9 10">
    <name type="scientific">Lysinibacillus alkalisoli</name>
    <dbReference type="NCBI Taxonomy" id="1911548"/>
    <lineage>
        <taxon>Bacteria</taxon>
        <taxon>Bacillati</taxon>
        <taxon>Bacillota</taxon>
        <taxon>Bacilli</taxon>
        <taxon>Bacillales</taxon>
        <taxon>Bacillaceae</taxon>
        <taxon>Lysinibacillus</taxon>
    </lineage>
</organism>
<evidence type="ECO:0000256" key="6">
    <source>
        <dbReference type="ARBA" id="ARBA00023136"/>
    </source>
</evidence>
<evidence type="ECO:0000256" key="7">
    <source>
        <dbReference type="RuleBase" id="RU003942"/>
    </source>
</evidence>
<dbReference type="GO" id="GO:0022857">
    <property type="term" value="F:transmembrane transporter activity"/>
    <property type="evidence" value="ECO:0007669"/>
    <property type="project" value="InterPro"/>
</dbReference>
<evidence type="ECO:0000313" key="9">
    <source>
        <dbReference type="EMBL" id="GGG31532.1"/>
    </source>
</evidence>
<dbReference type="AlphaFoldDB" id="A0A917LJI5"/>
<reference evidence="9" key="1">
    <citation type="journal article" date="2014" name="Int. J. Syst. Evol. Microbiol.">
        <title>Complete genome sequence of Corynebacterium casei LMG S-19264T (=DSM 44701T), isolated from a smear-ripened cheese.</title>
        <authorList>
            <consortium name="US DOE Joint Genome Institute (JGI-PGF)"/>
            <person name="Walter F."/>
            <person name="Albersmeier A."/>
            <person name="Kalinowski J."/>
            <person name="Ruckert C."/>
        </authorList>
    </citation>
    <scope>NUCLEOTIDE SEQUENCE</scope>
    <source>
        <strain evidence="9">CGMCC 1.15760</strain>
    </source>
</reference>
<name>A0A917LJI5_9BACI</name>